<protein>
    <submittedName>
        <fullName evidence="2">F-box/RNI-like superfamily protein</fullName>
    </submittedName>
</protein>
<organism evidence="2 3">
    <name type="scientific">Rhynchospora pubera</name>
    <dbReference type="NCBI Taxonomy" id="906938"/>
    <lineage>
        <taxon>Eukaryota</taxon>
        <taxon>Viridiplantae</taxon>
        <taxon>Streptophyta</taxon>
        <taxon>Embryophyta</taxon>
        <taxon>Tracheophyta</taxon>
        <taxon>Spermatophyta</taxon>
        <taxon>Magnoliopsida</taxon>
        <taxon>Liliopsida</taxon>
        <taxon>Poales</taxon>
        <taxon>Cyperaceae</taxon>
        <taxon>Cyperoideae</taxon>
        <taxon>Rhynchosporeae</taxon>
        <taxon>Rhynchospora</taxon>
    </lineage>
</organism>
<comment type="caution">
    <text evidence="2">The sequence shown here is derived from an EMBL/GenBank/DDBJ whole genome shotgun (WGS) entry which is preliminary data.</text>
</comment>
<dbReference type="Proteomes" id="UP001140206">
    <property type="component" value="Chromosome 2"/>
</dbReference>
<dbReference type="CDD" id="cd22160">
    <property type="entry name" value="F-box_AtFBL13-like"/>
    <property type="match status" value="1"/>
</dbReference>
<evidence type="ECO:0000313" key="2">
    <source>
        <dbReference type="EMBL" id="KAJ4786189.1"/>
    </source>
</evidence>
<dbReference type="Gene3D" id="1.20.1280.50">
    <property type="match status" value="1"/>
</dbReference>
<dbReference type="InterPro" id="IPR001810">
    <property type="entry name" value="F-box_dom"/>
</dbReference>
<evidence type="ECO:0000313" key="3">
    <source>
        <dbReference type="Proteomes" id="UP001140206"/>
    </source>
</evidence>
<accession>A0AAV8F3L9</accession>
<dbReference type="SUPFAM" id="SSF52047">
    <property type="entry name" value="RNI-like"/>
    <property type="match status" value="1"/>
</dbReference>
<dbReference type="InterPro" id="IPR055357">
    <property type="entry name" value="LRR_At1g61320_AtMIF1"/>
</dbReference>
<dbReference type="PANTHER" id="PTHR34223">
    <property type="entry name" value="OS11G0201299 PROTEIN"/>
    <property type="match status" value="1"/>
</dbReference>
<dbReference type="InterPro" id="IPR053197">
    <property type="entry name" value="F-box_SCFL_complex_component"/>
</dbReference>
<dbReference type="Pfam" id="PF23622">
    <property type="entry name" value="LRR_At1g61320_AtMIF1"/>
    <property type="match status" value="1"/>
</dbReference>
<name>A0AAV8F3L9_9POAL</name>
<dbReference type="InterPro" id="IPR053781">
    <property type="entry name" value="F-box_AtFBL13-like"/>
</dbReference>
<dbReference type="Pfam" id="PF00646">
    <property type="entry name" value="F-box"/>
    <property type="match status" value="1"/>
</dbReference>
<reference evidence="2" key="1">
    <citation type="submission" date="2022-08" db="EMBL/GenBank/DDBJ databases">
        <authorList>
            <person name="Marques A."/>
        </authorList>
    </citation>
    <scope>NUCLEOTIDE SEQUENCE</scope>
    <source>
        <strain evidence="2">RhyPub2mFocal</strain>
        <tissue evidence="2">Leaves</tissue>
    </source>
</reference>
<gene>
    <name evidence="2" type="ORF">LUZ62_037435</name>
</gene>
<dbReference type="PROSITE" id="PS50181">
    <property type="entry name" value="FBOX"/>
    <property type="match status" value="1"/>
</dbReference>
<dbReference type="SUPFAM" id="SSF81383">
    <property type="entry name" value="F-box domain"/>
    <property type="match status" value="1"/>
</dbReference>
<dbReference type="EMBL" id="JAMFTS010000002">
    <property type="protein sequence ID" value="KAJ4786189.1"/>
    <property type="molecule type" value="Genomic_DNA"/>
</dbReference>
<dbReference type="InterPro" id="IPR036047">
    <property type="entry name" value="F-box-like_dom_sf"/>
</dbReference>
<evidence type="ECO:0000259" key="1">
    <source>
        <dbReference type="PROSITE" id="PS50181"/>
    </source>
</evidence>
<dbReference type="PANTHER" id="PTHR34223:SF51">
    <property type="entry name" value="OS06G0556300 PROTEIN"/>
    <property type="match status" value="1"/>
</dbReference>
<keyword evidence="3" id="KW-1185">Reference proteome</keyword>
<feature type="domain" description="F-box" evidence="1">
    <location>
        <begin position="15"/>
        <end position="65"/>
    </location>
</feature>
<proteinExistence type="predicted"/>
<dbReference type="AlphaFoldDB" id="A0AAV8F3L9"/>
<sequence length="419" mass="48350">MEDIIDEKKTESENSDRISDLPDCLLIDILSLLNPRDAVRTCILSKRWYHLWSFIQSLSFKFDEFSGEAERFNNFLSSSLQLRDEASSVHKFKLSYSVTFDAKLSDLVLRTWIQYALDHKVKNLSVELLGRHSQFLLKCQFHCDTLENMYLNGFHVIHADNVCLPKLRELSLVNVTVHSNFMQKLLSGCPALVTLSMHKSEICMNNIKFGTIKSLTMVYCTFKSLGLPTLSISAPCVQDLKFIEKKGYKVTFNNMSRLNKAIIVRPDKLGFGRTDDNFVLPTGISGVRFFGLMSIYLKELLNRELRKCRIFNNLTHLGLGFCSKRCNFTTLSSFLKVCPNLKTLSFHHTKYFCEEDQHQEKNSEITQQYQGFPCQHLKLVHIDCYGPHERNCAHQMQNLVLQWTKHIVGIKIIFCSCKA</sequence>